<proteinExistence type="predicted"/>
<name>A0A0H5Q177_9ZZZZ</name>
<protein>
    <submittedName>
        <fullName evidence="1">Uncharacterized protein</fullName>
    </submittedName>
</protein>
<evidence type="ECO:0000313" key="1">
    <source>
        <dbReference type="EMBL" id="CRY95726.1"/>
    </source>
</evidence>
<sequence>MQQLEQELAEVARCVELQRATVTAVCCRCIEFLIVNLQSSPQVKNATPGRSAPTILNVTIIHGR</sequence>
<organism evidence="1">
    <name type="scientific">uncultured prokaryote</name>
    <dbReference type="NCBI Taxonomy" id="198431"/>
    <lineage>
        <taxon>unclassified sequences</taxon>
        <taxon>environmental samples</taxon>
    </lineage>
</organism>
<reference evidence="1" key="2">
    <citation type="submission" date="2015-07" db="EMBL/GenBank/DDBJ databases">
        <title>Plasmids, circular viruses and viroids from rat gut.</title>
        <authorList>
            <person name="Jorgensen T.J."/>
            <person name="Hansen M.A."/>
            <person name="Xu Z."/>
            <person name="Tabak M.A."/>
            <person name="Sorensen S.J."/>
            <person name="Hansen L.H."/>
        </authorList>
    </citation>
    <scope>NUCLEOTIDE SEQUENCE</scope>
    <source>
        <strain evidence="1">RGRH0751</strain>
    </source>
</reference>
<dbReference type="AlphaFoldDB" id="A0A0H5Q177"/>
<dbReference type="EMBL" id="LN853362">
    <property type="protein sequence ID" value="CRY95726.1"/>
    <property type="molecule type" value="Genomic_DNA"/>
</dbReference>
<accession>A0A0H5Q177</accession>
<reference evidence="1" key="1">
    <citation type="submission" date="2015-06" db="EMBL/GenBank/DDBJ databases">
        <authorList>
            <person name="Joergensen T."/>
        </authorList>
    </citation>
    <scope>NUCLEOTIDE SEQUENCE</scope>
    <source>
        <strain evidence="1">RGRH0751</strain>
    </source>
</reference>